<name>W9RLV7_9ROSA</name>
<evidence type="ECO:0000313" key="4">
    <source>
        <dbReference type="Proteomes" id="UP000030645"/>
    </source>
</evidence>
<dbReference type="GO" id="GO:0008422">
    <property type="term" value="F:beta-glucosidase activity"/>
    <property type="evidence" value="ECO:0007669"/>
    <property type="project" value="TreeGrafter"/>
</dbReference>
<evidence type="ECO:0000256" key="2">
    <source>
        <dbReference type="RuleBase" id="RU003690"/>
    </source>
</evidence>
<comment type="similarity">
    <text evidence="1 2">Belongs to the glycosyl hydrolase 1 family.</text>
</comment>
<dbReference type="Gene3D" id="3.20.20.80">
    <property type="entry name" value="Glycosidases"/>
    <property type="match status" value="1"/>
</dbReference>
<keyword evidence="4" id="KW-1185">Reference proteome</keyword>
<dbReference type="STRING" id="981085.W9RLV7"/>
<dbReference type="AlphaFoldDB" id="W9RLV7"/>
<protein>
    <submittedName>
        <fullName evidence="3">Beta-glucosidase 42</fullName>
    </submittedName>
</protein>
<accession>W9RLV7</accession>
<sequence>MPDIWKTCSKYFGIYADTCFANFSDRVKNRITLNEPLQTAVNGYDVGTFAPGRKEKPETEPYLAAHHQLLAHAAAVSIYKSKYKVYCSNFPFFCLTHIFPPKNNHYHQMNLNAIDH</sequence>
<gene>
    <name evidence="3" type="ORF">L484_005685</name>
</gene>
<organism evidence="3 4">
    <name type="scientific">Morus notabilis</name>
    <dbReference type="NCBI Taxonomy" id="981085"/>
    <lineage>
        <taxon>Eukaryota</taxon>
        <taxon>Viridiplantae</taxon>
        <taxon>Streptophyta</taxon>
        <taxon>Embryophyta</taxon>
        <taxon>Tracheophyta</taxon>
        <taxon>Spermatophyta</taxon>
        <taxon>Magnoliopsida</taxon>
        <taxon>eudicotyledons</taxon>
        <taxon>Gunneridae</taxon>
        <taxon>Pentapetalae</taxon>
        <taxon>rosids</taxon>
        <taxon>fabids</taxon>
        <taxon>Rosales</taxon>
        <taxon>Moraceae</taxon>
        <taxon>Moreae</taxon>
        <taxon>Morus</taxon>
    </lineage>
</organism>
<proteinExistence type="inferred from homology"/>
<dbReference type="PANTHER" id="PTHR10353">
    <property type="entry name" value="GLYCOSYL HYDROLASE"/>
    <property type="match status" value="1"/>
</dbReference>
<reference evidence="4" key="1">
    <citation type="submission" date="2013-01" db="EMBL/GenBank/DDBJ databases">
        <title>Draft Genome Sequence of a Mulberry Tree, Morus notabilis C.K. Schneid.</title>
        <authorList>
            <person name="He N."/>
            <person name="Zhao S."/>
        </authorList>
    </citation>
    <scope>NUCLEOTIDE SEQUENCE</scope>
</reference>
<dbReference type="Proteomes" id="UP000030645">
    <property type="component" value="Unassembled WGS sequence"/>
</dbReference>
<dbReference type="InterPro" id="IPR001360">
    <property type="entry name" value="Glyco_hydro_1"/>
</dbReference>
<dbReference type="GO" id="GO:0005975">
    <property type="term" value="P:carbohydrate metabolic process"/>
    <property type="evidence" value="ECO:0007669"/>
    <property type="project" value="InterPro"/>
</dbReference>
<evidence type="ECO:0000313" key="3">
    <source>
        <dbReference type="EMBL" id="EXB80939.1"/>
    </source>
</evidence>
<dbReference type="EMBL" id="KE344828">
    <property type="protein sequence ID" value="EXB80939.1"/>
    <property type="molecule type" value="Genomic_DNA"/>
</dbReference>
<evidence type="ECO:0000256" key="1">
    <source>
        <dbReference type="ARBA" id="ARBA00010838"/>
    </source>
</evidence>
<dbReference type="eggNOG" id="KOG0626">
    <property type="taxonomic scope" value="Eukaryota"/>
</dbReference>
<dbReference type="InterPro" id="IPR017853">
    <property type="entry name" value="GH"/>
</dbReference>
<dbReference type="Pfam" id="PF00232">
    <property type="entry name" value="Glyco_hydro_1"/>
    <property type="match status" value="1"/>
</dbReference>
<dbReference type="SUPFAM" id="SSF51445">
    <property type="entry name" value="(Trans)glycosidases"/>
    <property type="match status" value="1"/>
</dbReference>
<dbReference type="PANTHER" id="PTHR10353:SF310">
    <property type="entry name" value="BETA-GLUCOSIDASE 42"/>
    <property type="match status" value="1"/>
</dbReference>